<dbReference type="Proteomes" id="UP000318995">
    <property type="component" value="Unassembled WGS sequence"/>
</dbReference>
<proteinExistence type="predicted"/>
<name>A0A5C5VV33_9BACT</name>
<dbReference type="EC" id="6.2.1.30" evidence="3"/>
<keyword evidence="3" id="KW-0436">Ligase</keyword>
<sequence>MNQPSPDRRRQWLLPRHEIEAEQLDRLNHLLTVAVVSSPLYRNKFGAEPPRFDSLEAFRALPTTSKEELLSAAEADQWRTEPDRAYVRRHETSGTRGKPLEVLDTAEDWQWWIDTWGHVLDAAGIGPGDRALLAFSFGPFIGFWSAFDALVAQGVRVIPGGGMGSRARGELIARSGATVLLATPTYALHLAEELGMKATRSSIKKVLLAGEPGGSIPETRQRIEQAWDAEVIDHAGATEVGPWGFGDERLAPISGAAVGPGLRVIETEFLAEFLSVETGKPAAAGELSHLLLTPLGRFGSPVIRYRTGDLVRPAWPVGPVVEGGCGFVRLEGGVLARADDMMIVRGVNVFPSSIERILHSFPEVTEHRVTVRKRGQMDEIVVEVEDRLGLPERIAQELRLRLGLRIEVQLVTPQSLPRSEGKSRRFRDLRKQPDVVV</sequence>
<keyword evidence="4" id="KW-1185">Reference proteome</keyword>
<evidence type="ECO:0000313" key="3">
    <source>
        <dbReference type="EMBL" id="TWT42454.1"/>
    </source>
</evidence>
<dbReference type="EMBL" id="SJPH01000007">
    <property type="protein sequence ID" value="TWT42454.1"/>
    <property type="molecule type" value="Genomic_DNA"/>
</dbReference>
<comment type="caution">
    <text evidence="3">The sequence shown here is derived from an EMBL/GenBank/DDBJ whole genome shotgun (WGS) entry which is preliminary data.</text>
</comment>
<dbReference type="InterPro" id="IPR045851">
    <property type="entry name" value="AMP-bd_C_sf"/>
</dbReference>
<dbReference type="RefSeq" id="WP_231931037.1">
    <property type="nucleotide sequence ID" value="NZ_SJPH01000007.1"/>
</dbReference>
<dbReference type="Gene3D" id="3.40.50.12780">
    <property type="entry name" value="N-terminal domain of ligase-like"/>
    <property type="match status" value="1"/>
</dbReference>
<dbReference type="InterPro" id="IPR042099">
    <property type="entry name" value="ANL_N_sf"/>
</dbReference>
<accession>A0A5C5VV33</accession>
<feature type="domain" description="AMP-dependent ligase C-terminal" evidence="2">
    <location>
        <begin position="346"/>
        <end position="430"/>
    </location>
</feature>
<reference evidence="3 4" key="1">
    <citation type="submission" date="2019-02" db="EMBL/GenBank/DDBJ databases">
        <title>Deep-cultivation of Planctomycetes and their phenomic and genomic characterization uncovers novel biology.</title>
        <authorList>
            <person name="Wiegand S."/>
            <person name="Jogler M."/>
            <person name="Boedeker C."/>
            <person name="Pinto D."/>
            <person name="Vollmers J."/>
            <person name="Rivas-Marin E."/>
            <person name="Kohn T."/>
            <person name="Peeters S.H."/>
            <person name="Heuer A."/>
            <person name="Rast P."/>
            <person name="Oberbeckmann S."/>
            <person name="Bunk B."/>
            <person name="Jeske O."/>
            <person name="Meyerdierks A."/>
            <person name="Storesund J.E."/>
            <person name="Kallscheuer N."/>
            <person name="Luecker S."/>
            <person name="Lage O.M."/>
            <person name="Pohl T."/>
            <person name="Merkel B.J."/>
            <person name="Hornburger P."/>
            <person name="Mueller R.-W."/>
            <person name="Bruemmer F."/>
            <person name="Labrenz M."/>
            <person name="Spormann A.M."/>
            <person name="Op Den Camp H."/>
            <person name="Overmann J."/>
            <person name="Amann R."/>
            <person name="Jetten M.S.M."/>
            <person name="Mascher T."/>
            <person name="Medema M.H."/>
            <person name="Devos D.P."/>
            <person name="Kaster A.-K."/>
            <person name="Ovreas L."/>
            <person name="Rohde M."/>
            <person name="Galperin M.Y."/>
            <person name="Jogler C."/>
        </authorList>
    </citation>
    <scope>NUCLEOTIDE SEQUENCE [LARGE SCALE GENOMIC DNA]</scope>
    <source>
        <strain evidence="3 4">Pla111</strain>
    </source>
</reference>
<dbReference type="PANTHER" id="PTHR43845:SF1">
    <property type="entry name" value="BLR5969 PROTEIN"/>
    <property type="match status" value="1"/>
</dbReference>
<evidence type="ECO:0000259" key="2">
    <source>
        <dbReference type="Pfam" id="PF14535"/>
    </source>
</evidence>
<dbReference type="PANTHER" id="PTHR43845">
    <property type="entry name" value="BLR5969 PROTEIN"/>
    <property type="match status" value="1"/>
</dbReference>
<organism evidence="3 4">
    <name type="scientific">Botrimarina hoheduenensis</name>
    <dbReference type="NCBI Taxonomy" id="2528000"/>
    <lineage>
        <taxon>Bacteria</taxon>
        <taxon>Pseudomonadati</taxon>
        <taxon>Planctomycetota</taxon>
        <taxon>Planctomycetia</taxon>
        <taxon>Pirellulales</taxon>
        <taxon>Lacipirellulaceae</taxon>
        <taxon>Botrimarina</taxon>
    </lineage>
</organism>
<dbReference type="InterPro" id="IPR028154">
    <property type="entry name" value="AMP-dep_Lig_C"/>
</dbReference>
<feature type="region of interest" description="Disordered" evidence="1">
    <location>
        <begin position="418"/>
        <end position="437"/>
    </location>
</feature>
<protein>
    <submittedName>
        <fullName evidence="3">Phenylacetate-coenzyme A ligase</fullName>
        <ecNumber evidence="3">6.2.1.30</ecNumber>
    </submittedName>
</protein>
<dbReference type="Gene3D" id="3.30.300.30">
    <property type="match status" value="1"/>
</dbReference>
<dbReference type="Pfam" id="PF14535">
    <property type="entry name" value="AMP-binding_C_2"/>
    <property type="match status" value="1"/>
</dbReference>
<dbReference type="AlphaFoldDB" id="A0A5C5VV33"/>
<dbReference type="GO" id="GO:0047475">
    <property type="term" value="F:phenylacetate-CoA ligase activity"/>
    <property type="evidence" value="ECO:0007669"/>
    <property type="project" value="UniProtKB-EC"/>
</dbReference>
<evidence type="ECO:0000313" key="4">
    <source>
        <dbReference type="Proteomes" id="UP000318995"/>
    </source>
</evidence>
<gene>
    <name evidence="3" type="primary">paaK</name>
    <name evidence="3" type="ORF">Pla111_27590</name>
</gene>
<evidence type="ECO:0000256" key="1">
    <source>
        <dbReference type="SAM" id="MobiDB-lite"/>
    </source>
</evidence>
<dbReference type="SUPFAM" id="SSF56801">
    <property type="entry name" value="Acetyl-CoA synthetase-like"/>
    <property type="match status" value="1"/>
</dbReference>